<evidence type="ECO:0000256" key="5">
    <source>
        <dbReference type="ARBA" id="ARBA00022519"/>
    </source>
</evidence>
<dbReference type="Pfam" id="PF08447">
    <property type="entry name" value="PAS_3"/>
    <property type="match status" value="1"/>
</dbReference>
<dbReference type="PANTHER" id="PTHR43531">
    <property type="entry name" value="PROTEIN ICFG"/>
    <property type="match status" value="1"/>
</dbReference>
<dbReference type="SUPFAM" id="SSF55785">
    <property type="entry name" value="PYP-like sensor domain (PAS domain)"/>
    <property type="match status" value="1"/>
</dbReference>
<sequence>MSLNTSTIQGEFDYDQRLTLMSVTDTQSHISYANAAFVEVSGYDYEELQGQPHKVVRHPDMPAEAFADMWSTMKAGMSWTALVKNRRKNGDHYWVRANAAPMVRAGRITGYISVRTKPLREEVAAAEQLYGDFRAARAGSRRFYRGLIVRTGIWSWLSWFQLISVAARMRLVLALLALGNLGLLASLGLGAVQLAIAAAVTLLLTGLSDCLLQAQISRPLAKLAQQAQSVAAGNPGRPQHLNRVDDIGMIMRSVNQAGLNLRALVDDVHVQVDGIQGVGEQIKQAGNDLSVRTEQSASGLEQTSASMEELTSTVMQNADGACQATQLAQEASQAAVRGGEVVGQVVDVMQRITSSSQRIADIIGLIDGIAFQTNILALNAAVEAARAGEQGRGFAVVASEVRSLAQRSAAAAQEIKSLIGQSVAEVRGGSALVQQAGETMGVIVREVQRVSQLISEITTSSNEQANGIAQVSVAVVELDRATQENAIMVQGSVNASHELMARAERLDSAVAVYRNMQD</sequence>
<keyword evidence="8" id="KW-0472">Membrane</keyword>
<evidence type="ECO:0000259" key="11">
    <source>
        <dbReference type="PROSITE" id="PS50111"/>
    </source>
</evidence>
<feature type="domain" description="Methyl-accepting transducer" evidence="11">
    <location>
        <begin position="271"/>
        <end position="500"/>
    </location>
</feature>
<protein>
    <submittedName>
        <fullName evidence="14">PAS domain-containing protein</fullName>
    </submittedName>
</protein>
<dbReference type="CDD" id="cd11386">
    <property type="entry name" value="MCP_signal"/>
    <property type="match status" value="1"/>
</dbReference>
<dbReference type="InterPro" id="IPR004089">
    <property type="entry name" value="MCPsignal_dom"/>
</dbReference>
<dbReference type="Proteomes" id="UP000481947">
    <property type="component" value="Unassembled WGS sequence"/>
</dbReference>
<dbReference type="CDD" id="cd00130">
    <property type="entry name" value="PAS"/>
    <property type="match status" value="1"/>
</dbReference>
<dbReference type="Pfam" id="PF00672">
    <property type="entry name" value="HAMP"/>
    <property type="match status" value="1"/>
</dbReference>
<proteinExistence type="inferred from homology"/>
<evidence type="ECO:0000256" key="10">
    <source>
        <dbReference type="PROSITE-ProRule" id="PRU00284"/>
    </source>
</evidence>
<evidence type="ECO:0000256" key="6">
    <source>
        <dbReference type="ARBA" id="ARBA00022692"/>
    </source>
</evidence>
<dbReference type="RefSeq" id="WP_161124765.1">
    <property type="nucleotide sequence ID" value="NZ_VYSB01000005.1"/>
</dbReference>
<dbReference type="Pfam" id="PF00015">
    <property type="entry name" value="MCPsignal"/>
    <property type="match status" value="1"/>
</dbReference>
<evidence type="ECO:0000313" key="14">
    <source>
        <dbReference type="EMBL" id="MYZ51767.1"/>
    </source>
</evidence>
<accession>A0A7C9IXY4</accession>
<keyword evidence="10" id="KW-0807">Transducer</keyword>
<dbReference type="GO" id="GO:0052131">
    <property type="term" value="P:positive aerotaxis"/>
    <property type="evidence" value="ECO:0007669"/>
    <property type="project" value="UniProtKB-ARBA"/>
</dbReference>
<dbReference type="GO" id="GO:0004888">
    <property type="term" value="F:transmembrane signaling receptor activity"/>
    <property type="evidence" value="ECO:0007669"/>
    <property type="project" value="InterPro"/>
</dbReference>
<gene>
    <name evidence="14" type="ORF">F5985_06360</name>
</gene>
<dbReference type="Gene3D" id="3.30.450.20">
    <property type="entry name" value="PAS domain"/>
    <property type="match status" value="1"/>
</dbReference>
<organism evidence="14 15">
    <name type="scientific">Malikia spinosa</name>
    <dbReference type="NCBI Taxonomy" id="86180"/>
    <lineage>
        <taxon>Bacteria</taxon>
        <taxon>Pseudomonadati</taxon>
        <taxon>Pseudomonadota</taxon>
        <taxon>Betaproteobacteria</taxon>
        <taxon>Burkholderiales</taxon>
        <taxon>Comamonadaceae</taxon>
        <taxon>Malikia</taxon>
    </lineage>
</organism>
<evidence type="ECO:0000256" key="2">
    <source>
        <dbReference type="ARBA" id="ARBA00022475"/>
    </source>
</evidence>
<dbReference type="InterPro" id="IPR000014">
    <property type="entry name" value="PAS"/>
</dbReference>
<evidence type="ECO:0000256" key="3">
    <source>
        <dbReference type="ARBA" id="ARBA00022481"/>
    </source>
</evidence>
<dbReference type="EMBL" id="VYSB01000005">
    <property type="protein sequence ID" value="MYZ51767.1"/>
    <property type="molecule type" value="Genomic_DNA"/>
</dbReference>
<comment type="subcellular location">
    <subcellularLocation>
        <location evidence="1">Cell inner membrane</location>
        <topology evidence="1">Multi-pass membrane protein</topology>
    </subcellularLocation>
</comment>
<dbReference type="InterPro" id="IPR035965">
    <property type="entry name" value="PAS-like_dom_sf"/>
</dbReference>
<feature type="domain" description="HAMP" evidence="13">
    <location>
        <begin position="214"/>
        <end position="266"/>
    </location>
</feature>
<keyword evidence="3" id="KW-0488">Methylation</keyword>
<dbReference type="PROSITE" id="PS50112">
    <property type="entry name" value="PAS"/>
    <property type="match status" value="1"/>
</dbReference>
<feature type="domain" description="PAS" evidence="12">
    <location>
        <begin position="23"/>
        <end position="60"/>
    </location>
</feature>
<dbReference type="InterPro" id="IPR004090">
    <property type="entry name" value="Chemotax_Me-accpt_rcpt"/>
</dbReference>
<name>A0A7C9IXY4_9BURK</name>
<evidence type="ECO:0000256" key="4">
    <source>
        <dbReference type="ARBA" id="ARBA00022500"/>
    </source>
</evidence>
<dbReference type="GO" id="GO:0007165">
    <property type="term" value="P:signal transduction"/>
    <property type="evidence" value="ECO:0007669"/>
    <property type="project" value="UniProtKB-KW"/>
</dbReference>
<comment type="similarity">
    <text evidence="9">Belongs to the methyl-accepting chemotaxis (MCP) protein family.</text>
</comment>
<keyword evidence="4" id="KW-0145">Chemotaxis</keyword>
<dbReference type="PANTHER" id="PTHR43531:SF7">
    <property type="entry name" value="AEROTAXIS RECEPTOR"/>
    <property type="match status" value="1"/>
</dbReference>
<dbReference type="PROSITE" id="PS50885">
    <property type="entry name" value="HAMP"/>
    <property type="match status" value="1"/>
</dbReference>
<keyword evidence="5" id="KW-0997">Cell inner membrane</keyword>
<dbReference type="InterPro" id="IPR013655">
    <property type="entry name" value="PAS_fold_3"/>
</dbReference>
<dbReference type="FunFam" id="3.30.450.20:FF:000046">
    <property type="entry name" value="Aerotaxis sensor receptor"/>
    <property type="match status" value="1"/>
</dbReference>
<dbReference type="PROSITE" id="PS50111">
    <property type="entry name" value="CHEMOTAXIS_TRANSDUC_2"/>
    <property type="match status" value="1"/>
</dbReference>
<evidence type="ECO:0000256" key="1">
    <source>
        <dbReference type="ARBA" id="ARBA00004429"/>
    </source>
</evidence>
<dbReference type="NCBIfam" id="TIGR00229">
    <property type="entry name" value="sensory_box"/>
    <property type="match status" value="1"/>
</dbReference>
<evidence type="ECO:0000313" key="15">
    <source>
        <dbReference type="Proteomes" id="UP000481947"/>
    </source>
</evidence>
<dbReference type="PRINTS" id="PR00260">
    <property type="entry name" value="CHEMTRNSDUCR"/>
</dbReference>
<dbReference type="AlphaFoldDB" id="A0A7C9IXY4"/>
<dbReference type="SMART" id="SM00283">
    <property type="entry name" value="MA"/>
    <property type="match status" value="1"/>
</dbReference>
<evidence type="ECO:0000259" key="12">
    <source>
        <dbReference type="PROSITE" id="PS50112"/>
    </source>
</evidence>
<dbReference type="InterPro" id="IPR003660">
    <property type="entry name" value="HAMP_dom"/>
</dbReference>
<keyword evidence="2" id="KW-1003">Cell membrane</keyword>
<dbReference type="Gene3D" id="1.10.287.950">
    <property type="entry name" value="Methyl-accepting chemotaxis protein"/>
    <property type="match status" value="1"/>
</dbReference>
<dbReference type="SUPFAM" id="SSF58104">
    <property type="entry name" value="Methyl-accepting chemotaxis protein (MCP) signaling domain"/>
    <property type="match status" value="1"/>
</dbReference>
<keyword evidence="7" id="KW-1133">Transmembrane helix</keyword>
<dbReference type="GO" id="GO:0005886">
    <property type="term" value="C:plasma membrane"/>
    <property type="evidence" value="ECO:0007669"/>
    <property type="project" value="UniProtKB-SubCell"/>
</dbReference>
<dbReference type="SMART" id="SM00304">
    <property type="entry name" value="HAMP"/>
    <property type="match status" value="1"/>
</dbReference>
<dbReference type="InterPro" id="IPR051310">
    <property type="entry name" value="MCP_chemotaxis"/>
</dbReference>
<dbReference type="FunFam" id="1.10.287.950:FF:000001">
    <property type="entry name" value="Methyl-accepting chemotaxis sensory transducer"/>
    <property type="match status" value="1"/>
</dbReference>
<evidence type="ECO:0000259" key="13">
    <source>
        <dbReference type="PROSITE" id="PS50885"/>
    </source>
</evidence>
<evidence type="ECO:0000256" key="8">
    <source>
        <dbReference type="ARBA" id="ARBA00023136"/>
    </source>
</evidence>
<evidence type="ECO:0000256" key="7">
    <source>
        <dbReference type="ARBA" id="ARBA00022989"/>
    </source>
</evidence>
<dbReference type="CDD" id="cd06225">
    <property type="entry name" value="HAMP"/>
    <property type="match status" value="1"/>
</dbReference>
<reference evidence="14 15" key="1">
    <citation type="submission" date="2019-09" db="EMBL/GenBank/DDBJ databases">
        <title>Identification of Malikia spinosa a prominent benzene-, toluene-, and ethylbenzene-degrading bacterium: enrichment, isolation and whole genome sequencing.</title>
        <authorList>
            <person name="Tancsics A."/>
            <person name="Revesz F."/>
            <person name="Kriszt B."/>
        </authorList>
    </citation>
    <scope>NUCLEOTIDE SEQUENCE [LARGE SCALE GENOMIC DNA]</scope>
    <source>
        <strain evidence="14 15">AB6</strain>
    </source>
</reference>
<keyword evidence="6" id="KW-0812">Transmembrane</keyword>
<comment type="caution">
    <text evidence="14">The sequence shown here is derived from an EMBL/GenBank/DDBJ whole genome shotgun (WGS) entry which is preliminary data.</text>
</comment>
<evidence type="ECO:0000256" key="9">
    <source>
        <dbReference type="ARBA" id="ARBA00029447"/>
    </source>
</evidence>